<evidence type="ECO:0000313" key="9">
    <source>
        <dbReference type="Proteomes" id="UP000030161"/>
    </source>
</evidence>
<evidence type="ECO:0000256" key="6">
    <source>
        <dbReference type="RuleBase" id="RU368080"/>
    </source>
</evidence>
<feature type="domain" description="Autophagy protein ATG17-like" evidence="7">
    <location>
        <begin position="25"/>
        <end position="423"/>
    </location>
</feature>
<dbReference type="Pfam" id="PF04108">
    <property type="entry name" value="ATG17_like"/>
    <property type="match status" value="1"/>
</dbReference>
<gene>
    <name evidence="8" type="ORF">MG3_00324</name>
</gene>
<dbReference type="Proteomes" id="UP000030161">
    <property type="component" value="Unassembled WGS sequence"/>
</dbReference>
<dbReference type="GO" id="GO:1990316">
    <property type="term" value="C:Atg1/ULK1 kinase complex"/>
    <property type="evidence" value="ECO:0007669"/>
    <property type="project" value="TreeGrafter"/>
</dbReference>
<dbReference type="PANTHER" id="PTHR28005:SF1">
    <property type="entry name" value="AUTOPHAGY-RELATED PROTEIN 17"/>
    <property type="match status" value="1"/>
</dbReference>
<dbReference type="AlphaFoldDB" id="A0AB34Q1K2"/>
<comment type="function">
    <text evidence="6">Autophagy-specific protein that functions in response to autophagy-inducing signals as a scaffold to recruit other ATG proteins to organize preautophagosomal structure (PAS) formation. Modulates the timing and magnitude of the autophagy response, such as the size of the sequestering vesicles. Plays particularly a role in pexophagy and nucleophagy.</text>
</comment>
<proteinExistence type="inferred from homology"/>
<evidence type="ECO:0000256" key="4">
    <source>
        <dbReference type="ARBA" id="ARBA00023006"/>
    </source>
</evidence>
<evidence type="ECO:0000256" key="5">
    <source>
        <dbReference type="ARBA" id="ARBA00023136"/>
    </source>
</evidence>
<comment type="subcellular location">
    <subcellularLocation>
        <location evidence="6">Cytoplasm</location>
    </subcellularLocation>
    <subcellularLocation>
        <location evidence="6">Preautophagosomal structure membrane</location>
        <topology evidence="6">Peripheral membrane protein</topology>
    </subcellularLocation>
</comment>
<keyword evidence="4 6" id="KW-0072">Autophagy</keyword>
<evidence type="ECO:0000256" key="2">
    <source>
        <dbReference type="ARBA" id="ARBA00013806"/>
    </source>
</evidence>
<dbReference type="GO" id="GO:0034727">
    <property type="term" value="P:piecemeal microautophagy of the nucleus"/>
    <property type="evidence" value="ECO:0007669"/>
    <property type="project" value="TreeGrafter"/>
</dbReference>
<evidence type="ECO:0000259" key="7">
    <source>
        <dbReference type="Pfam" id="PF04108"/>
    </source>
</evidence>
<protein>
    <recommendedName>
        <fullName evidence="2 6">Autophagy-related protein 17</fullName>
    </recommendedName>
</protein>
<evidence type="ECO:0000313" key="8">
    <source>
        <dbReference type="EMBL" id="KGR21324.1"/>
    </source>
</evidence>
<dbReference type="EMBL" id="AJIX01000003">
    <property type="protein sequence ID" value="KGR21324.1"/>
    <property type="molecule type" value="Genomic_DNA"/>
</dbReference>
<organism evidence="8 9">
    <name type="scientific">Candida albicans P78048</name>
    <dbReference type="NCBI Taxonomy" id="1094989"/>
    <lineage>
        <taxon>Eukaryota</taxon>
        <taxon>Fungi</taxon>
        <taxon>Dikarya</taxon>
        <taxon>Ascomycota</taxon>
        <taxon>Saccharomycotina</taxon>
        <taxon>Pichiomycetes</taxon>
        <taxon>Debaryomycetaceae</taxon>
        <taxon>Candida/Lodderomyces clade</taxon>
        <taxon>Candida</taxon>
    </lineage>
</organism>
<name>A0AB34Q1K2_CANAX</name>
<dbReference type="GO" id="GO:0034045">
    <property type="term" value="C:phagophore assembly site membrane"/>
    <property type="evidence" value="ECO:0007669"/>
    <property type="project" value="UniProtKB-SubCell"/>
</dbReference>
<dbReference type="GO" id="GO:0000045">
    <property type="term" value="P:autophagosome assembly"/>
    <property type="evidence" value="ECO:0007669"/>
    <property type="project" value="TreeGrafter"/>
</dbReference>
<evidence type="ECO:0000256" key="1">
    <source>
        <dbReference type="ARBA" id="ARBA00006259"/>
    </source>
</evidence>
<dbReference type="InterPro" id="IPR007240">
    <property type="entry name" value="Atg17"/>
</dbReference>
<reference evidence="8 9" key="1">
    <citation type="submission" date="2013-12" db="EMBL/GenBank/DDBJ databases">
        <title>The Genome Sequence of Candida albicans P78048.</title>
        <authorList>
            <consortium name="The Broad Institute Genome Sequencing Platform"/>
            <consortium name="The Broad Institute Genome Sequencing Center for Infectious Disease"/>
            <person name="Cuomo C."/>
            <person name="Bennett R."/>
            <person name="Hirakawa M."/>
            <person name="Noverr M."/>
            <person name="Mitchell A."/>
            <person name="Young S.K."/>
            <person name="Zeng Q."/>
            <person name="Gargeya S."/>
            <person name="Fitzgerald M."/>
            <person name="Abouelleil A."/>
            <person name="Alvarado L."/>
            <person name="Berlin A.M."/>
            <person name="Chapman S.B."/>
            <person name="Dewar J."/>
            <person name="Goldberg J."/>
            <person name="Griggs A."/>
            <person name="Gujja S."/>
            <person name="Hansen M."/>
            <person name="Howarth C."/>
            <person name="Imamovic A."/>
            <person name="Larimer J."/>
            <person name="McCowan C."/>
            <person name="Murphy C."/>
            <person name="Pearson M."/>
            <person name="Priest M."/>
            <person name="Roberts A."/>
            <person name="Saif S."/>
            <person name="Shea T."/>
            <person name="Sykes S."/>
            <person name="Wortman J."/>
            <person name="Nusbaum C."/>
            <person name="Birren B."/>
        </authorList>
    </citation>
    <scope>NUCLEOTIDE SEQUENCE [LARGE SCALE GENOMIC DNA]</scope>
    <source>
        <strain evidence="8 9">P78048</strain>
    </source>
</reference>
<dbReference type="GO" id="GO:0060090">
    <property type="term" value="F:molecular adaptor activity"/>
    <property type="evidence" value="ECO:0007669"/>
    <property type="project" value="TreeGrafter"/>
</dbReference>
<dbReference type="InterPro" id="IPR045326">
    <property type="entry name" value="ATG17-like_dom"/>
</dbReference>
<evidence type="ECO:0000256" key="3">
    <source>
        <dbReference type="ARBA" id="ARBA00022490"/>
    </source>
</evidence>
<keyword evidence="5" id="KW-0472">Membrane</keyword>
<keyword evidence="3 6" id="KW-0963">Cytoplasm</keyword>
<dbReference type="GO" id="GO:0000422">
    <property type="term" value="P:autophagy of mitochondrion"/>
    <property type="evidence" value="ECO:0007669"/>
    <property type="project" value="TreeGrafter"/>
</dbReference>
<comment type="caution">
    <text evidence="8">The sequence shown here is derived from an EMBL/GenBank/DDBJ whole genome shotgun (WGS) entry which is preliminary data.</text>
</comment>
<sequence length="476" mass="55392">MTNEINSATVTQDEVIKWSREAQSTLEKTQKICTDAQSSMQKTAQELTILIPDKLQAIEFLFKSYREQYDSILKQIETTKIYLHTNIDKVFNDIKDLLDPSLARLNNILLELKKTRVPSIVVEGTSEGKTLFDFTSIQSINLLKENIGIFKSNCSKIKNLLDLEVKEKLNIEQDRMNSRWNKSVKMYDLIAPLQLELRALIHGASNESNSFMGTILRENQALENELVSILEMQTNHFDQCMKAVELISSGNGCDMNLGVLKNDAQELPEVFKELTTIYDIILRNEERSKKFLATHMPNIENISDIVKEKLAVFRKFKTEEIPRYTFLIAECENKLKECSMPVKSDQSPSQVYTQTLQELTEHYVKFINIYKTKYLAELHHQQFTYPRKFLKKLTEFLNEDIYRIQIEESERRRQWTSRYGEFIPSEFKLPGEHELPVIVQIITEGLEYIQKEDGQEEEPNIGNEKELMDMITGSNK</sequence>
<dbReference type="GO" id="GO:0030295">
    <property type="term" value="F:protein kinase activator activity"/>
    <property type="evidence" value="ECO:0007669"/>
    <property type="project" value="TreeGrafter"/>
</dbReference>
<accession>A0AB34Q1K2</accession>
<comment type="similarity">
    <text evidence="1 6">Belongs to the ATG17 family.</text>
</comment>
<dbReference type="PANTHER" id="PTHR28005">
    <property type="entry name" value="AUTOPHAGY-RELATED PROTEIN 17"/>
    <property type="match status" value="1"/>
</dbReference>